<evidence type="ECO:0000313" key="3">
    <source>
        <dbReference type="Proteomes" id="UP000254777"/>
    </source>
</evidence>
<feature type="transmembrane region" description="Helical" evidence="1">
    <location>
        <begin position="7"/>
        <end position="29"/>
    </location>
</feature>
<name>A0A379D9M2_9FIRM</name>
<protein>
    <submittedName>
        <fullName evidence="2">Uncharacterized protein</fullName>
    </submittedName>
</protein>
<dbReference type="PROSITE" id="PS51257">
    <property type="entry name" value="PROKAR_LIPOPROTEIN"/>
    <property type="match status" value="1"/>
</dbReference>
<keyword evidence="1" id="KW-1133">Transmembrane helix</keyword>
<evidence type="ECO:0000256" key="1">
    <source>
        <dbReference type="SAM" id="Phobius"/>
    </source>
</evidence>
<dbReference type="Proteomes" id="UP000254777">
    <property type="component" value="Unassembled WGS sequence"/>
</dbReference>
<keyword evidence="1" id="KW-0812">Transmembrane</keyword>
<keyword evidence="1" id="KW-0472">Membrane</keyword>
<sequence length="109" mass="12891">MKNKIVMILYFIIMVGCIPIFFSGLSNLYRFITTLNYYILSPFSFPLLVSLPLVYKSRKLFLGYILLFPLAWNIFFIFYFFDDHSYISIISFIIGALTSIYLKIFFESV</sequence>
<dbReference type="EMBL" id="UGTH01000001">
    <property type="protein sequence ID" value="SUB74607.1"/>
    <property type="molecule type" value="Genomic_DNA"/>
</dbReference>
<accession>A0A379D9M2</accession>
<gene>
    <name evidence="2" type="ORF">NCTC11088_00357</name>
</gene>
<organism evidence="2 3">
    <name type="scientific">Peptoniphilus indolicus</name>
    <dbReference type="NCBI Taxonomy" id="33030"/>
    <lineage>
        <taxon>Bacteria</taxon>
        <taxon>Bacillati</taxon>
        <taxon>Bacillota</taxon>
        <taxon>Tissierellia</taxon>
        <taxon>Tissierellales</taxon>
        <taxon>Peptoniphilaceae</taxon>
        <taxon>Peptoniphilus</taxon>
    </lineage>
</organism>
<reference evidence="2 3" key="1">
    <citation type="submission" date="2018-06" db="EMBL/GenBank/DDBJ databases">
        <authorList>
            <consortium name="Pathogen Informatics"/>
            <person name="Doyle S."/>
        </authorList>
    </citation>
    <scope>NUCLEOTIDE SEQUENCE [LARGE SCALE GENOMIC DNA]</scope>
    <source>
        <strain evidence="2 3">NCTC11088</strain>
    </source>
</reference>
<evidence type="ECO:0000313" key="2">
    <source>
        <dbReference type="EMBL" id="SUB74607.1"/>
    </source>
</evidence>
<dbReference type="AlphaFoldDB" id="A0A379D9M2"/>
<feature type="transmembrane region" description="Helical" evidence="1">
    <location>
        <begin position="61"/>
        <end position="81"/>
    </location>
</feature>
<feature type="transmembrane region" description="Helical" evidence="1">
    <location>
        <begin position="35"/>
        <end position="54"/>
    </location>
</feature>
<proteinExistence type="predicted"/>
<feature type="transmembrane region" description="Helical" evidence="1">
    <location>
        <begin position="87"/>
        <end position="106"/>
    </location>
</feature>